<evidence type="ECO:0000256" key="2">
    <source>
        <dbReference type="ARBA" id="ARBA00006577"/>
    </source>
</evidence>
<dbReference type="PROSITE" id="PS50059">
    <property type="entry name" value="FKBP_PPIASE"/>
    <property type="match status" value="1"/>
</dbReference>
<evidence type="ECO:0000256" key="1">
    <source>
        <dbReference type="ARBA" id="ARBA00000971"/>
    </source>
</evidence>
<keyword evidence="4 5" id="KW-0413">Isomerase</keyword>
<accession>A0A927RAM4</accession>
<keyword evidence="8" id="KW-0812">Transmembrane</keyword>
<evidence type="ECO:0000256" key="6">
    <source>
        <dbReference type="RuleBase" id="RU003915"/>
    </source>
</evidence>
<feature type="compositionally biased region" description="Low complexity" evidence="7">
    <location>
        <begin position="64"/>
        <end position="91"/>
    </location>
</feature>
<keyword evidence="8" id="KW-1133">Transmembrane helix</keyword>
<dbReference type="EC" id="5.2.1.8" evidence="6"/>
<dbReference type="InterPro" id="IPR046357">
    <property type="entry name" value="PPIase_dom_sf"/>
</dbReference>
<sequence length="240" mass="24762">MASKRKRREEARRQRYSEFDRLEELAAVRRRRVRSALIVVTAVVLVAVVGTLVAVIVDRNGQSPVAGASGSATTSATPTSQPTEPSTAPAAKGPSVSFRGVTVQGAADLGGAPAVTSKSSSDPTKLEYKDLVVGKGKAATPTSQVSVQYVGVLYKDGKVFDSSWSNGAPADFSLTGVVPGFTQGIGGTKGVPPMKVGGRRIIIMPAPLGYGSEARDSIPANSSLVFVVDLKNVTTSTTGG</sequence>
<protein>
    <recommendedName>
        <fullName evidence="6">Peptidyl-prolyl cis-trans isomerase</fullName>
        <ecNumber evidence="6">5.2.1.8</ecNumber>
    </recommendedName>
</protein>
<dbReference type="InterPro" id="IPR001179">
    <property type="entry name" value="PPIase_FKBP_dom"/>
</dbReference>
<keyword evidence="8" id="KW-0472">Membrane</keyword>
<evidence type="ECO:0000313" key="10">
    <source>
        <dbReference type="EMBL" id="MBE1609167.1"/>
    </source>
</evidence>
<feature type="transmembrane region" description="Helical" evidence="8">
    <location>
        <begin position="36"/>
        <end position="57"/>
    </location>
</feature>
<dbReference type="PANTHER" id="PTHR43811">
    <property type="entry name" value="FKBP-TYPE PEPTIDYL-PROLYL CIS-TRANS ISOMERASE FKPA"/>
    <property type="match status" value="1"/>
</dbReference>
<reference evidence="10" key="1">
    <citation type="submission" date="2020-10" db="EMBL/GenBank/DDBJ databases">
        <title>Sequencing the genomes of 1000 actinobacteria strains.</title>
        <authorList>
            <person name="Klenk H.-P."/>
        </authorList>
    </citation>
    <scope>NUCLEOTIDE SEQUENCE</scope>
    <source>
        <strain evidence="10">DSM 45354</strain>
    </source>
</reference>
<organism evidence="10 11">
    <name type="scientific">Actinopolymorpha pittospori</name>
    <dbReference type="NCBI Taxonomy" id="648752"/>
    <lineage>
        <taxon>Bacteria</taxon>
        <taxon>Bacillati</taxon>
        <taxon>Actinomycetota</taxon>
        <taxon>Actinomycetes</taxon>
        <taxon>Propionibacteriales</taxon>
        <taxon>Actinopolymorphaceae</taxon>
        <taxon>Actinopolymorpha</taxon>
    </lineage>
</organism>
<feature type="domain" description="PPIase FKBP-type" evidence="9">
    <location>
        <begin position="142"/>
        <end position="234"/>
    </location>
</feature>
<dbReference type="EMBL" id="JADBEM010000001">
    <property type="protein sequence ID" value="MBE1609167.1"/>
    <property type="molecule type" value="Genomic_DNA"/>
</dbReference>
<proteinExistence type="inferred from homology"/>
<dbReference type="Proteomes" id="UP000638648">
    <property type="component" value="Unassembled WGS sequence"/>
</dbReference>
<comment type="catalytic activity">
    <reaction evidence="1 5 6">
        <text>[protein]-peptidylproline (omega=180) = [protein]-peptidylproline (omega=0)</text>
        <dbReference type="Rhea" id="RHEA:16237"/>
        <dbReference type="Rhea" id="RHEA-COMP:10747"/>
        <dbReference type="Rhea" id="RHEA-COMP:10748"/>
        <dbReference type="ChEBI" id="CHEBI:83833"/>
        <dbReference type="ChEBI" id="CHEBI:83834"/>
        <dbReference type="EC" id="5.2.1.8"/>
    </reaction>
</comment>
<dbReference type="Gene3D" id="3.10.50.40">
    <property type="match status" value="1"/>
</dbReference>
<dbReference type="AlphaFoldDB" id="A0A927RAM4"/>
<evidence type="ECO:0000313" key="11">
    <source>
        <dbReference type="Proteomes" id="UP000638648"/>
    </source>
</evidence>
<evidence type="ECO:0000256" key="7">
    <source>
        <dbReference type="SAM" id="MobiDB-lite"/>
    </source>
</evidence>
<comment type="caution">
    <text evidence="10">The sequence shown here is derived from an EMBL/GenBank/DDBJ whole genome shotgun (WGS) entry which is preliminary data.</text>
</comment>
<evidence type="ECO:0000256" key="3">
    <source>
        <dbReference type="ARBA" id="ARBA00023110"/>
    </source>
</evidence>
<keyword evidence="3 5" id="KW-0697">Rotamase</keyword>
<dbReference type="GO" id="GO:0003755">
    <property type="term" value="F:peptidyl-prolyl cis-trans isomerase activity"/>
    <property type="evidence" value="ECO:0007669"/>
    <property type="project" value="UniProtKB-UniRule"/>
</dbReference>
<dbReference type="RefSeq" id="WP_202896609.1">
    <property type="nucleotide sequence ID" value="NZ_BAABJL010000142.1"/>
</dbReference>
<feature type="region of interest" description="Disordered" evidence="7">
    <location>
        <begin position="64"/>
        <end position="95"/>
    </location>
</feature>
<evidence type="ECO:0000256" key="8">
    <source>
        <dbReference type="SAM" id="Phobius"/>
    </source>
</evidence>
<gene>
    <name evidence="10" type="ORF">HEB94_006015</name>
</gene>
<evidence type="ECO:0000256" key="5">
    <source>
        <dbReference type="PROSITE-ProRule" id="PRU00277"/>
    </source>
</evidence>
<dbReference type="PANTHER" id="PTHR43811:SF19">
    <property type="entry name" value="39 KDA FK506-BINDING NUCLEAR PROTEIN"/>
    <property type="match status" value="1"/>
</dbReference>
<name>A0A927RAM4_9ACTN</name>
<keyword evidence="11" id="KW-1185">Reference proteome</keyword>
<evidence type="ECO:0000259" key="9">
    <source>
        <dbReference type="PROSITE" id="PS50059"/>
    </source>
</evidence>
<dbReference type="Pfam" id="PF00254">
    <property type="entry name" value="FKBP_C"/>
    <property type="match status" value="1"/>
</dbReference>
<dbReference type="SUPFAM" id="SSF54534">
    <property type="entry name" value="FKBP-like"/>
    <property type="match status" value="1"/>
</dbReference>
<evidence type="ECO:0000256" key="4">
    <source>
        <dbReference type="ARBA" id="ARBA00023235"/>
    </source>
</evidence>
<comment type="similarity">
    <text evidence="2 6">Belongs to the FKBP-type PPIase family.</text>
</comment>